<reference evidence="2" key="2">
    <citation type="submission" date="2020-11" db="EMBL/GenBank/DDBJ databases">
        <authorList>
            <person name="McCartney M.A."/>
            <person name="Auch B."/>
            <person name="Kono T."/>
            <person name="Mallez S."/>
            <person name="Becker A."/>
            <person name="Gohl D.M."/>
            <person name="Silverstein K.A.T."/>
            <person name="Koren S."/>
            <person name="Bechman K.B."/>
            <person name="Herman A."/>
            <person name="Abrahante J.E."/>
            <person name="Garbe J."/>
        </authorList>
    </citation>
    <scope>NUCLEOTIDE SEQUENCE</scope>
    <source>
        <strain evidence="2">Duluth1</strain>
        <tissue evidence="2">Whole animal</tissue>
    </source>
</reference>
<gene>
    <name evidence="2" type="ORF">DPMN_181972</name>
</gene>
<dbReference type="InterPro" id="IPR018247">
    <property type="entry name" value="EF_Hand_1_Ca_BS"/>
</dbReference>
<keyword evidence="3" id="KW-1185">Reference proteome</keyword>
<dbReference type="EMBL" id="JAIWYP010000010">
    <property type="protein sequence ID" value="KAH3747545.1"/>
    <property type="molecule type" value="Genomic_DNA"/>
</dbReference>
<proteinExistence type="predicted"/>
<dbReference type="PROSITE" id="PS00018">
    <property type="entry name" value="EF_HAND_1"/>
    <property type="match status" value="1"/>
</dbReference>
<sequence length="55" mass="6211">MERFKVTIQADPCAFNIYDANEDDTITRDELDAIFGDGEETQKLAEALDKSDDLI</sequence>
<evidence type="ECO:0000313" key="2">
    <source>
        <dbReference type="EMBL" id="KAH3747545.1"/>
    </source>
</evidence>
<keyword evidence="1" id="KW-0106">Calcium</keyword>
<evidence type="ECO:0000313" key="3">
    <source>
        <dbReference type="Proteomes" id="UP000828390"/>
    </source>
</evidence>
<reference evidence="2" key="1">
    <citation type="journal article" date="2019" name="bioRxiv">
        <title>The Genome of the Zebra Mussel, Dreissena polymorpha: A Resource for Invasive Species Research.</title>
        <authorList>
            <person name="McCartney M.A."/>
            <person name="Auch B."/>
            <person name="Kono T."/>
            <person name="Mallez S."/>
            <person name="Zhang Y."/>
            <person name="Obille A."/>
            <person name="Becker A."/>
            <person name="Abrahante J.E."/>
            <person name="Garbe J."/>
            <person name="Badalamenti J.P."/>
            <person name="Herman A."/>
            <person name="Mangelson H."/>
            <person name="Liachko I."/>
            <person name="Sullivan S."/>
            <person name="Sone E.D."/>
            <person name="Koren S."/>
            <person name="Silverstein K.A.T."/>
            <person name="Beckman K.B."/>
            <person name="Gohl D.M."/>
        </authorList>
    </citation>
    <scope>NUCLEOTIDE SEQUENCE</scope>
    <source>
        <strain evidence="2">Duluth1</strain>
        <tissue evidence="2">Whole animal</tissue>
    </source>
</reference>
<evidence type="ECO:0008006" key="4">
    <source>
        <dbReference type="Google" id="ProtNLM"/>
    </source>
</evidence>
<comment type="caution">
    <text evidence="2">The sequence shown here is derived from an EMBL/GenBank/DDBJ whole genome shotgun (WGS) entry which is preliminary data.</text>
</comment>
<protein>
    <recommendedName>
        <fullName evidence="4">EF-hand domain-containing protein</fullName>
    </recommendedName>
</protein>
<name>A0A9D4DFI0_DREPO</name>
<dbReference type="InterPro" id="IPR011992">
    <property type="entry name" value="EF-hand-dom_pair"/>
</dbReference>
<dbReference type="SUPFAM" id="SSF47473">
    <property type="entry name" value="EF-hand"/>
    <property type="match status" value="1"/>
</dbReference>
<dbReference type="Proteomes" id="UP000828390">
    <property type="component" value="Unassembled WGS sequence"/>
</dbReference>
<evidence type="ECO:0000256" key="1">
    <source>
        <dbReference type="ARBA" id="ARBA00022837"/>
    </source>
</evidence>
<accession>A0A9D4DFI0</accession>
<dbReference type="AlphaFoldDB" id="A0A9D4DFI0"/>
<organism evidence="2 3">
    <name type="scientific">Dreissena polymorpha</name>
    <name type="common">Zebra mussel</name>
    <name type="synonym">Mytilus polymorpha</name>
    <dbReference type="NCBI Taxonomy" id="45954"/>
    <lineage>
        <taxon>Eukaryota</taxon>
        <taxon>Metazoa</taxon>
        <taxon>Spiralia</taxon>
        <taxon>Lophotrochozoa</taxon>
        <taxon>Mollusca</taxon>
        <taxon>Bivalvia</taxon>
        <taxon>Autobranchia</taxon>
        <taxon>Heteroconchia</taxon>
        <taxon>Euheterodonta</taxon>
        <taxon>Imparidentia</taxon>
        <taxon>Neoheterodontei</taxon>
        <taxon>Myida</taxon>
        <taxon>Dreissenoidea</taxon>
        <taxon>Dreissenidae</taxon>
        <taxon>Dreissena</taxon>
    </lineage>
</organism>